<sequence length="44" mass="5269">MPYLDNEKELLSRIGYSIMEKPKEHHIEEVHKTNTHRMMFQIGG</sequence>
<gene>
    <name evidence="1" type="ORF">SDC9_176804</name>
</gene>
<dbReference type="AlphaFoldDB" id="A0A645GR16"/>
<name>A0A645GR16_9ZZZZ</name>
<accession>A0A645GR16</accession>
<dbReference type="EMBL" id="VSSQ01079995">
    <property type="protein sequence ID" value="MPN29351.1"/>
    <property type="molecule type" value="Genomic_DNA"/>
</dbReference>
<evidence type="ECO:0000313" key="1">
    <source>
        <dbReference type="EMBL" id="MPN29351.1"/>
    </source>
</evidence>
<proteinExistence type="predicted"/>
<reference evidence="1" key="1">
    <citation type="submission" date="2019-08" db="EMBL/GenBank/DDBJ databases">
        <authorList>
            <person name="Kucharzyk K."/>
            <person name="Murdoch R.W."/>
            <person name="Higgins S."/>
            <person name="Loffler F."/>
        </authorList>
    </citation>
    <scope>NUCLEOTIDE SEQUENCE</scope>
</reference>
<protein>
    <submittedName>
        <fullName evidence="1">Uncharacterized protein</fullName>
    </submittedName>
</protein>
<organism evidence="1">
    <name type="scientific">bioreactor metagenome</name>
    <dbReference type="NCBI Taxonomy" id="1076179"/>
    <lineage>
        <taxon>unclassified sequences</taxon>
        <taxon>metagenomes</taxon>
        <taxon>ecological metagenomes</taxon>
    </lineage>
</organism>
<comment type="caution">
    <text evidence="1">The sequence shown here is derived from an EMBL/GenBank/DDBJ whole genome shotgun (WGS) entry which is preliminary data.</text>
</comment>